<evidence type="ECO:0000313" key="1">
    <source>
        <dbReference type="EMBL" id="CAB4173660.1"/>
    </source>
</evidence>
<reference evidence="2" key="1">
    <citation type="submission" date="2020-05" db="EMBL/GenBank/DDBJ databases">
        <authorList>
            <person name="Chiriac C."/>
            <person name="Salcher M."/>
            <person name="Ghai R."/>
            <person name="Kavagutti S V."/>
        </authorList>
    </citation>
    <scope>NUCLEOTIDE SEQUENCE</scope>
</reference>
<organism evidence="2">
    <name type="scientific">uncultured Caudovirales phage</name>
    <dbReference type="NCBI Taxonomy" id="2100421"/>
    <lineage>
        <taxon>Viruses</taxon>
        <taxon>Duplodnaviria</taxon>
        <taxon>Heunggongvirae</taxon>
        <taxon>Uroviricota</taxon>
        <taxon>Caudoviricetes</taxon>
        <taxon>Peduoviridae</taxon>
        <taxon>Maltschvirus</taxon>
        <taxon>Maltschvirus maltsch</taxon>
    </lineage>
</organism>
<evidence type="ECO:0000313" key="2">
    <source>
        <dbReference type="EMBL" id="CAB4194033.1"/>
    </source>
</evidence>
<dbReference type="EMBL" id="LR797440">
    <property type="protein sequence ID" value="CAB4216892.1"/>
    <property type="molecule type" value="Genomic_DNA"/>
</dbReference>
<dbReference type="EMBL" id="LR796906">
    <property type="protein sequence ID" value="CAB4173660.1"/>
    <property type="molecule type" value="Genomic_DNA"/>
</dbReference>
<sequence>MIGNMIAAYLGTPTANASLAFDSIQTTTVGAGGSATISFTSIPGTYTHLQIRAICRDTNATTSTVGATAQFNSDTGANYTQHVLYGTGAADASAGTASTTTLSIGNYPKGSETANAFGTFICDILDYGNTNKYKTVRSLMGYDGNNTNGILGMRTGLWMNTAAVTRIDISSASTAFAQYSSFALYGVK</sequence>
<proteinExistence type="predicted"/>
<gene>
    <name evidence="2" type="ORF">UFOVP1255_8</name>
    <name evidence="3" type="ORF">UFOVP1496_15</name>
    <name evidence="1" type="ORF">UFOVP973_3</name>
</gene>
<name>A0A6J5RAB5_9CAUD</name>
<protein>
    <submittedName>
        <fullName evidence="2">Uncharacterized protein</fullName>
    </submittedName>
</protein>
<accession>A0A6J5RAB5</accession>
<evidence type="ECO:0000313" key="3">
    <source>
        <dbReference type="EMBL" id="CAB4216892.1"/>
    </source>
</evidence>
<dbReference type="EMBL" id="LR797203">
    <property type="protein sequence ID" value="CAB4194033.1"/>
    <property type="molecule type" value="Genomic_DNA"/>
</dbReference>